<organism evidence="1 2">
    <name type="scientific">Botryotinia narcissicola</name>
    <dbReference type="NCBI Taxonomy" id="278944"/>
    <lineage>
        <taxon>Eukaryota</taxon>
        <taxon>Fungi</taxon>
        <taxon>Dikarya</taxon>
        <taxon>Ascomycota</taxon>
        <taxon>Pezizomycotina</taxon>
        <taxon>Leotiomycetes</taxon>
        <taxon>Helotiales</taxon>
        <taxon>Sclerotiniaceae</taxon>
        <taxon>Botryotinia</taxon>
    </lineage>
</organism>
<name>A0A4Z1H5R0_9HELO</name>
<accession>A0A4Z1H5R0</accession>
<protein>
    <submittedName>
        <fullName evidence="1">Uncharacterized protein</fullName>
    </submittedName>
</protein>
<dbReference type="EMBL" id="PQXJ01000809">
    <property type="protein sequence ID" value="TGO44484.1"/>
    <property type="molecule type" value="Genomic_DNA"/>
</dbReference>
<gene>
    <name evidence="1" type="ORF">BOTNAR_0813g00020</name>
</gene>
<dbReference type="AlphaFoldDB" id="A0A4Z1H5R0"/>
<keyword evidence="2" id="KW-1185">Reference proteome</keyword>
<sequence>MSPTSMFNVIGKEVIRQRDDRDDLIDTVVFDPNDCNFDADALFCGQNVTNGMVAGFCTVDYLAGYFRYTDKRFLGNELNSTSVFPH</sequence>
<evidence type="ECO:0000313" key="2">
    <source>
        <dbReference type="Proteomes" id="UP000297452"/>
    </source>
</evidence>
<proteinExistence type="predicted"/>
<reference evidence="1 2" key="1">
    <citation type="submission" date="2017-12" db="EMBL/GenBank/DDBJ databases">
        <title>Comparative genomics of Botrytis spp.</title>
        <authorList>
            <person name="Valero-Jimenez C.A."/>
            <person name="Tapia P."/>
            <person name="Veloso J."/>
            <person name="Silva-Moreno E."/>
            <person name="Staats M."/>
            <person name="Valdes J.H."/>
            <person name="Van Kan J.A.L."/>
        </authorList>
    </citation>
    <scope>NUCLEOTIDE SEQUENCE [LARGE SCALE GENOMIC DNA]</scope>
    <source>
        <strain evidence="1 2">MUCL2120</strain>
    </source>
</reference>
<evidence type="ECO:0000313" key="1">
    <source>
        <dbReference type="EMBL" id="TGO44484.1"/>
    </source>
</evidence>
<dbReference type="Proteomes" id="UP000297452">
    <property type="component" value="Unassembled WGS sequence"/>
</dbReference>
<dbReference type="STRING" id="278944.A0A4Z1H5R0"/>
<comment type="caution">
    <text evidence="1">The sequence shown here is derived from an EMBL/GenBank/DDBJ whole genome shotgun (WGS) entry which is preliminary data.</text>
</comment>